<dbReference type="Proteomes" id="UP000029839">
    <property type="component" value="Unassembled WGS sequence"/>
</dbReference>
<evidence type="ECO:0000313" key="1">
    <source>
        <dbReference type="EMBL" id="KGM11639.1"/>
    </source>
</evidence>
<sequence length="96" mass="10525">MDDFKVIIDSLGNYTLGALMSADVELVRVWSDEVDRSAHMEICLRDDDWDSRAKAIKAMAEVREIFIDDLALDYVFGASCAGSGQTADSRSAVFAA</sequence>
<accession>A0A0A0BWV3</accession>
<gene>
    <name evidence="1" type="ORF">N868_08165</name>
</gene>
<reference evidence="1 2" key="2">
    <citation type="journal article" date="2015" name="Stand. Genomic Sci.">
        <title>Draft genome sequence of Cellulomonas carbonis T26(T) and comparative analysis of six Cellulomonas genomes.</title>
        <authorList>
            <person name="Zhuang W."/>
            <person name="Zhang S."/>
            <person name="Xia X."/>
            <person name="Wang G."/>
        </authorList>
    </citation>
    <scope>NUCLEOTIDE SEQUENCE [LARGE SCALE GENOMIC DNA]</scope>
    <source>
        <strain evidence="1 2">T26</strain>
    </source>
</reference>
<name>A0A0A0BWV3_9CELL</name>
<dbReference type="EMBL" id="AXCY01000017">
    <property type="protein sequence ID" value="KGM11639.1"/>
    <property type="molecule type" value="Genomic_DNA"/>
</dbReference>
<dbReference type="AlphaFoldDB" id="A0A0A0BWV3"/>
<dbReference type="RefSeq" id="WP_043604280.1">
    <property type="nucleotide sequence ID" value="NZ_AXCY01000017.1"/>
</dbReference>
<comment type="caution">
    <text evidence="1">The sequence shown here is derived from an EMBL/GenBank/DDBJ whole genome shotgun (WGS) entry which is preliminary data.</text>
</comment>
<organism evidence="1 2">
    <name type="scientific">Cellulomonas carbonis T26</name>
    <dbReference type="NCBI Taxonomy" id="947969"/>
    <lineage>
        <taxon>Bacteria</taxon>
        <taxon>Bacillati</taxon>
        <taxon>Actinomycetota</taxon>
        <taxon>Actinomycetes</taxon>
        <taxon>Micrococcales</taxon>
        <taxon>Cellulomonadaceae</taxon>
        <taxon>Cellulomonas</taxon>
    </lineage>
</organism>
<keyword evidence="2" id="KW-1185">Reference proteome</keyword>
<evidence type="ECO:0000313" key="2">
    <source>
        <dbReference type="Proteomes" id="UP000029839"/>
    </source>
</evidence>
<protein>
    <submittedName>
        <fullName evidence="1">Uncharacterized protein</fullName>
    </submittedName>
</protein>
<reference evidence="1 2" key="1">
    <citation type="submission" date="2013-08" db="EMBL/GenBank/DDBJ databases">
        <title>Genome sequencing of Cellulomonas carbonis T26.</title>
        <authorList>
            <person name="Chen F."/>
            <person name="Li Y."/>
            <person name="Wang G."/>
        </authorList>
    </citation>
    <scope>NUCLEOTIDE SEQUENCE [LARGE SCALE GENOMIC DNA]</scope>
    <source>
        <strain evidence="1 2">T26</strain>
    </source>
</reference>
<proteinExistence type="predicted"/>